<comment type="caution">
    <text evidence="5">The sequence shown here is derived from an EMBL/GenBank/DDBJ whole genome shotgun (WGS) entry which is preliminary data.</text>
</comment>
<dbReference type="Proteomes" id="UP001221838">
    <property type="component" value="Unassembled WGS sequence"/>
</dbReference>
<dbReference type="SUPFAM" id="SSF50939">
    <property type="entry name" value="Sialidases"/>
    <property type="match status" value="1"/>
</dbReference>
<reference evidence="5 6" key="1">
    <citation type="submission" date="2022-11" db="EMBL/GenBank/DDBJ databases">
        <title>Minimal conservation of predation-associated metabolite biosynthetic gene clusters underscores biosynthetic potential of Myxococcota including descriptions for ten novel species: Archangium lansinium sp. nov., Myxococcus landrumus sp. nov., Nannocystis bai.</title>
        <authorList>
            <person name="Ahearne A."/>
            <person name="Stevens C."/>
            <person name="Dowd S."/>
        </authorList>
    </citation>
    <scope>NUCLEOTIDE SEQUENCE [LARGE SCALE GENOMIC DNA]</scope>
    <source>
        <strain evidence="5 6">NCWAL01</strain>
    </source>
</reference>
<evidence type="ECO:0000256" key="3">
    <source>
        <dbReference type="SAM" id="MobiDB-lite"/>
    </source>
</evidence>
<dbReference type="RefSeq" id="WP_272143177.1">
    <property type="nucleotide sequence ID" value="NZ_JAQNDM010000002.1"/>
</dbReference>
<evidence type="ECO:0000256" key="1">
    <source>
        <dbReference type="ARBA" id="ARBA00022531"/>
    </source>
</evidence>
<feature type="compositionally biased region" description="Pro residues" evidence="3">
    <location>
        <begin position="302"/>
        <end position="333"/>
    </location>
</feature>
<feature type="region of interest" description="Disordered" evidence="3">
    <location>
        <begin position="639"/>
        <end position="659"/>
    </location>
</feature>
<keyword evidence="2" id="KW-0604">Photosystem II</keyword>
<dbReference type="Gene3D" id="2.130.10.10">
    <property type="entry name" value="YVTN repeat-like/Quinoprotein amine dehydrogenase"/>
    <property type="match status" value="1"/>
</dbReference>
<evidence type="ECO:0000313" key="6">
    <source>
        <dbReference type="Proteomes" id="UP001221838"/>
    </source>
</evidence>
<dbReference type="InterPro" id="IPR015943">
    <property type="entry name" value="WD40/YVTN_repeat-like_dom_sf"/>
</dbReference>
<keyword evidence="1" id="KW-0602">Photosynthesis</keyword>
<dbReference type="InterPro" id="IPR028203">
    <property type="entry name" value="PSII_CF48-like_dom"/>
</dbReference>
<dbReference type="Pfam" id="PF14870">
    <property type="entry name" value="PSII_BNR"/>
    <property type="match status" value="1"/>
</dbReference>
<dbReference type="InterPro" id="IPR036278">
    <property type="entry name" value="Sialidase_sf"/>
</dbReference>
<keyword evidence="6" id="KW-1185">Reference proteome</keyword>
<name>A0ABT5DKW7_9BACT</name>
<dbReference type="EMBL" id="JAQNDM010000002">
    <property type="protein sequence ID" value="MDC0712997.1"/>
    <property type="molecule type" value="Genomic_DNA"/>
</dbReference>
<dbReference type="PANTHER" id="PTHR47199">
    <property type="entry name" value="PHOTOSYSTEM II STABILITY/ASSEMBLY FACTOR HCF136, CHLOROPLASTIC"/>
    <property type="match status" value="1"/>
</dbReference>
<evidence type="ECO:0000313" key="5">
    <source>
        <dbReference type="EMBL" id="MDC0712997.1"/>
    </source>
</evidence>
<evidence type="ECO:0000259" key="4">
    <source>
        <dbReference type="Pfam" id="PF14870"/>
    </source>
</evidence>
<accession>A0ABT5DKW7</accession>
<sequence>MLFPFAVTAWLATAPSPDFLEVRQVGSDHQVLATGGLVYRWTGRGAVRLEAELGTPMAALHTCEARRSVAVGPGGRVRMSLPGGLGWRPVPLEGAKDLWAVDSASCAQVLAVGEEGALWEGSLEEAEPRFRRLPSPTQLPLYGVAVEQAQAVAVGAGGTVLIRRGAEASFEKMASGTEAPLLAVAWVDGERFVVAGAGGLWLGQGTSLRQVLADEQDVFTRVVFSDRNTGVALGQDRLFTTPDGGQTWRPMGVAGALGVVPLSGPRFLVVGREGLWRYIEVTPPEPSGAPVGEPKRAVSEAPPKPASAKPAPPPPSEVKDAPPPAAQKGVPPPVEARCRLKLEKQYMREGFVDLKTAVGGTFVASGDGTVRRVEGNELKVAHRTGEPMLGVAVSQEGALVTVTGWGVLARSENGGRSFRTVRAPSNTVFFAAGYAGDALLVFDAQGQGWRSGEGETFQPVSLPRQVTYYGLSFVDAQRGYASGECGTLLETSDGGRSWKVLGTPMKKDISGVLAFGDNVYLSGSEGVFRSDDRGGTFKQVLDAEQGCIRLARRGPEVVVACHRGLHYAPEGETFSQVPVPHQSALLAAAFLPSGELGAVGAHELFIRAQPTGGAIVNRSPAVERWLKLSERWQLELRREAPKSPPKVVTVQAPAKVPGN</sequence>
<proteinExistence type="predicted"/>
<gene>
    <name evidence="5" type="ORF">POL68_31335</name>
</gene>
<protein>
    <recommendedName>
        <fullName evidence="4">Photosynthesis system II assembly factor Ycf48/Hcf136-like domain-containing protein</fullName>
    </recommendedName>
</protein>
<organism evidence="5 6">
    <name type="scientific">Stigmatella ashevillensis</name>
    <dbReference type="NCBI Taxonomy" id="2995309"/>
    <lineage>
        <taxon>Bacteria</taxon>
        <taxon>Pseudomonadati</taxon>
        <taxon>Myxococcota</taxon>
        <taxon>Myxococcia</taxon>
        <taxon>Myxococcales</taxon>
        <taxon>Cystobacterineae</taxon>
        <taxon>Archangiaceae</taxon>
        <taxon>Stigmatella</taxon>
    </lineage>
</organism>
<feature type="domain" description="Photosynthesis system II assembly factor Ycf48/Hcf136-like" evidence="4">
    <location>
        <begin position="456"/>
        <end position="538"/>
    </location>
</feature>
<evidence type="ECO:0000256" key="2">
    <source>
        <dbReference type="ARBA" id="ARBA00023276"/>
    </source>
</evidence>
<feature type="region of interest" description="Disordered" evidence="3">
    <location>
        <begin position="282"/>
        <end position="333"/>
    </location>
</feature>
<dbReference type="SUPFAM" id="SSF110296">
    <property type="entry name" value="Oligoxyloglucan reducing end-specific cellobiohydrolase"/>
    <property type="match status" value="1"/>
</dbReference>
<dbReference type="PANTHER" id="PTHR47199:SF2">
    <property type="entry name" value="PHOTOSYSTEM II STABILITY_ASSEMBLY FACTOR HCF136, CHLOROPLASTIC"/>
    <property type="match status" value="1"/>
</dbReference>